<gene>
    <name evidence="3" type="ORF">HJG52_15705</name>
</gene>
<keyword evidence="2" id="KW-1133">Transmembrane helix</keyword>
<keyword evidence="2" id="KW-0812">Transmembrane</keyword>
<feature type="transmembrane region" description="Helical" evidence="2">
    <location>
        <begin position="60"/>
        <end position="79"/>
    </location>
</feature>
<dbReference type="AlphaFoldDB" id="A0A849HJI5"/>
<sequence length="281" mass="29839">MSANTVTAPTQGPAAESRTPHHASVKELPRISGPRPTRPVSLATLSRVEWRKQVDTRAGLWFMLSIGLVVAAVMVIMFFVQQGNHSYGDYIAGTAMPLSILVPIVGILAATSEWSQRTGLTTFALEPRRGKVVAAKTVASVVTALLSMVVALGLGAAVHGLAVAVRGADADWSLTWSFVGGMLLMLVLSLLQGLGFGLSLLNTPGAIVAYLVLPTVWSILGGMVSWLQDAAKWLDISATMGPLLEGQMTGEQWAQLGTSTLVWVVLPLAFGTWRVLRAEVK</sequence>
<accession>A0A849HJI5</accession>
<dbReference type="RefSeq" id="WP_171244532.1">
    <property type="nucleotide sequence ID" value="NZ_JABEPQ010000003.1"/>
</dbReference>
<feature type="transmembrane region" description="Helical" evidence="2">
    <location>
        <begin position="253"/>
        <end position="276"/>
    </location>
</feature>
<keyword evidence="2" id="KW-0472">Membrane</keyword>
<feature type="transmembrane region" description="Helical" evidence="2">
    <location>
        <begin position="178"/>
        <end position="201"/>
    </location>
</feature>
<feature type="compositionally biased region" description="Polar residues" evidence="1">
    <location>
        <begin position="1"/>
        <end position="10"/>
    </location>
</feature>
<evidence type="ECO:0000256" key="1">
    <source>
        <dbReference type="SAM" id="MobiDB-lite"/>
    </source>
</evidence>
<feature type="region of interest" description="Disordered" evidence="1">
    <location>
        <begin position="1"/>
        <end position="37"/>
    </location>
</feature>
<proteinExistence type="predicted"/>
<reference evidence="3 4" key="1">
    <citation type="submission" date="2020-04" db="EMBL/GenBank/DDBJ databases">
        <title>Knoellia sp. isolate from air conditioner.</title>
        <authorList>
            <person name="Chea S."/>
            <person name="Kim D.-U."/>
        </authorList>
    </citation>
    <scope>NUCLEOTIDE SEQUENCE [LARGE SCALE GENOMIC DNA]</scope>
    <source>
        <strain evidence="3 4">DB2414S</strain>
    </source>
</reference>
<evidence type="ECO:0000313" key="4">
    <source>
        <dbReference type="Proteomes" id="UP000588586"/>
    </source>
</evidence>
<feature type="transmembrane region" description="Helical" evidence="2">
    <location>
        <begin position="132"/>
        <end position="158"/>
    </location>
</feature>
<keyword evidence="4" id="KW-1185">Reference proteome</keyword>
<evidence type="ECO:0000256" key="2">
    <source>
        <dbReference type="SAM" id="Phobius"/>
    </source>
</evidence>
<organism evidence="3 4">
    <name type="scientific">Knoellia koreensis</name>
    <dbReference type="NCBI Taxonomy" id="2730921"/>
    <lineage>
        <taxon>Bacteria</taxon>
        <taxon>Bacillati</taxon>
        <taxon>Actinomycetota</taxon>
        <taxon>Actinomycetes</taxon>
        <taxon>Micrococcales</taxon>
        <taxon>Intrasporangiaceae</taxon>
        <taxon>Knoellia</taxon>
    </lineage>
</organism>
<feature type="transmembrane region" description="Helical" evidence="2">
    <location>
        <begin position="91"/>
        <end position="111"/>
    </location>
</feature>
<dbReference type="EMBL" id="JABEPQ010000003">
    <property type="protein sequence ID" value="NNM47442.1"/>
    <property type="molecule type" value="Genomic_DNA"/>
</dbReference>
<dbReference type="Proteomes" id="UP000588586">
    <property type="component" value="Unassembled WGS sequence"/>
</dbReference>
<name>A0A849HJI5_9MICO</name>
<protein>
    <submittedName>
        <fullName evidence="3">ABC transporter permease</fullName>
    </submittedName>
</protein>
<comment type="caution">
    <text evidence="3">The sequence shown here is derived from an EMBL/GenBank/DDBJ whole genome shotgun (WGS) entry which is preliminary data.</text>
</comment>
<feature type="transmembrane region" description="Helical" evidence="2">
    <location>
        <begin position="208"/>
        <end position="227"/>
    </location>
</feature>
<evidence type="ECO:0000313" key="3">
    <source>
        <dbReference type="EMBL" id="NNM47442.1"/>
    </source>
</evidence>